<organism evidence="7 8">
    <name type="scientific">Anas platyrhynchos platyrhynchos</name>
    <name type="common">Northern mallard</name>
    <dbReference type="NCBI Taxonomy" id="8840"/>
    <lineage>
        <taxon>Eukaryota</taxon>
        <taxon>Metazoa</taxon>
        <taxon>Chordata</taxon>
        <taxon>Craniata</taxon>
        <taxon>Vertebrata</taxon>
        <taxon>Euteleostomi</taxon>
        <taxon>Archelosauria</taxon>
        <taxon>Archosauria</taxon>
        <taxon>Dinosauria</taxon>
        <taxon>Saurischia</taxon>
        <taxon>Theropoda</taxon>
        <taxon>Coelurosauria</taxon>
        <taxon>Aves</taxon>
        <taxon>Neognathae</taxon>
        <taxon>Galloanserae</taxon>
        <taxon>Anseriformes</taxon>
        <taxon>Anatidae</taxon>
        <taxon>Anatinae</taxon>
        <taxon>Anas</taxon>
    </lineage>
</organism>
<dbReference type="PANTHER" id="PTHR24020:SF86">
    <property type="entry name" value="COLLAGEN, TYPE VI, ALPHA 4"/>
    <property type="match status" value="1"/>
</dbReference>
<dbReference type="GeneTree" id="ENSGT00940000155619"/>
<feature type="domain" description="VWFA" evidence="6">
    <location>
        <begin position="227"/>
        <end position="375"/>
    </location>
</feature>
<keyword evidence="5" id="KW-0325">Glycoprotein</keyword>
<reference evidence="7" key="3">
    <citation type="submission" date="2025-09" db="UniProtKB">
        <authorList>
            <consortium name="Ensembl"/>
        </authorList>
    </citation>
    <scope>IDENTIFICATION</scope>
</reference>
<evidence type="ECO:0000259" key="6">
    <source>
        <dbReference type="PROSITE" id="PS50234"/>
    </source>
</evidence>
<dbReference type="Pfam" id="PF00092">
    <property type="entry name" value="VWA"/>
    <property type="match status" value="2"/>
</dbReference>
<dbReference type="PRINTS" id="PR00453">
    <property type="entry name" value="VWFADOMAIN"/>
</dbReference>
<keyword evidence="4" id="KW-0677">Repeat</keyword>
<dbReference type="InterPro" id="IPR002035">
    <property type="entry name" value="VWF_A"/>
</dbReference>
<dbReference type="Proteomes" id="UP000016666">
    <property type="component" value="Chromosome 2"/>
</dbReference>
<evidence type="ECO:0000313" key="7">
    <source>
        <dbReference type="Ensembl" id="ENSAPLP00000022886.1"/>
    </source>
</evidence>
<evidence type="ECO:0000256" key="3">
    <source>
        <dbReference type="ARBA" id="ARBA00022729"/>
    </source>
</evidence>
<dbReference type="InterPro" id="IPR036465">
    <property type="entry name" value="vWFA_dom_sf"/>
</dbReference>
<evidence type="ECO:0000256" key="4">
    <source>
        <dbReference type="ARBA" id="ARBA00022737"/>
    </source>
</evidence>
<reference evidence="7 8" key="1">
    <citation type="submission" date="2017-10" db="EMBL/GenBank/DDBJ databases">
        <title>A new Pekin duck reference genome.</title>
        <authorList>
            <person name="Hou Z.-C."/>
            <person name="Zhou Z.-K."/>
            <person name="Zhu F."/>
            <person name="Hou S.-S."/>
        </authorList>
    </citation>
    <scope>NUCLEOTIDE SEQUENCE [LARGE SCALE GENOMIC DNA]</scope>
</reference>
<comment type="subcellular location">
    <subcellularLocation>
        <location evidence="1">Secreted</location>
    </subcellularLocation>
</comment>
<keyword evidence="2" id="KW-0964">Secreted</keyword>
<dbReference type="CDD" id="cd01472">
    <property type="entry name" value="vWA_collagen"/>
    <property type="match status" value="1"/>
</dbReference>
<dbReference type="Gene3D" id="3.40.50.410">
    <property type="entry name" value="von Willebrand factor, type A domain"/>
    <property type="match status" value="3"/>
</dbReference>
<reference evidence="7" key="2">
    <citation type="submission" date="2025-08" db="UniProtKB">
        <authorList>
            <consortium name="Ensembl"/>
        </authorList>
    </citation>
    <scope>IDENTIFICATION</scope>
</reference>
<dbReference type="SMART" id="SM00327">
    <property type="entry name" value="VWA"/>
    <property type="match status" value="2"/>
</dbReference>
<evidence type="ECO:0000313" key="8">
    <source>
        <dbReference type="Proteomes" id="UP000016666"/>
    </source>
</evidence>
<sequence length="426" mass="47959">MELPWSLCWKPCLRILLEAGSTKALHRLATIADIAFLVDESSKVGSKNFQLIRAFLLKVVDALDIGPRNVRVGLVLYSDEPRLEFTLNTFKDKLEILNYLKNLPYRGGRTYTGAAIEFLRNKVFTREAGSRKRKGVQQIAVVITDGQSLDDYTKPASKLRRKGVTVYAVGIQNTTESSKLDKIATYPPKNHVTTLKNFLQLSNIRWKINKRLCNDIVKSCVNTEEADIYFLIDGSGSIQRNDFEDIKTFVNETTRMFQVGANNVRIGVVQYASAPKKEFGGGTRTGDALIYMKSLFQMASRENVPQILVVITDGKSEDEVKQAAGELRQQGITIYAIGIKEAVQQQLEEIAETRVYFVNDFDSLKNIKEGIVQNICSTNGKTELKEITEDQERLYFAQNYDALESIHKNLAQIVCEKSKPGKDTFG</sequence>
<dbReference type="InterPro" id="IPR050525">
    <property type="entry name" value="ECM_Assembly_Org"/>
</dbReference>
<name>A0A493TAG0_ANAPP</name>
<evidence type="ECO:0000256" key="2">
    <source>
        <dbReference type="ARBA" id="ARBA00022525"/>
    </source>
</evidence>
<keyword evidence="8" id="KW-1185">Reference proteome</keyword>
<dbReference type="PROSITE" id="PS50234">
    <property type="entry name" value="VWFA"/>
    <property type="match status" value="2"/>
</dbReference>
<dbReference type="SUPFAM" id="SSF53300">
    <property type="entry name" value="vWA-like"/>
    <property type="match status" value="2"/>
</dbReference>
<feature type="domain" description="VWFA" evidence="6">
    <location>
        <begin position="33"/>
        <end position="212"/>
    </location>
</feature>
<evidence type="ECO:0000256" key="5">
    <source>
        <dbReference type="ARBA" id="ARBA00023180"/>
    </source>
</evidence>
<dbReference type="AlphaFoldDB" id="A0A493TAG0"/>
<keyword evidence="3" id="KW-0732">Signal</keyword>
<dbReference type="GO" id="GO:0005576">
    <property type="term" value="C:extracellular region"/>
    <property type="evidence" value="ECO:0007669"/>
    <property type="project" value="UniProtKB-SubCell"/>
</dbReference>
<dbReference type="FunFam" id="3.40.50.410:FF:000004">
    <property type="entry name" value="collagen alpha-6(VI) chain"/>
    <property type="match status" value="1"/>
</dbReference>
<accession>A0A493TAG0</accession>
<protein>
    <recommendedName>
        <fullName evidence="6">VWFA domain-containing protein</fullName>
    </recommendedName>
</protein>
<dbReference type="OMA" id="IAHNCER"/>
<dbReference type="PANTHER" id="PTHR24020">
    <property type="entry name" value="COLLAGEN ALPHA"/>
    <property type="match status" value="1"/>
</dbReference>
<proteinExistence type="predicted"/>
<dbReference type="Ensembl" id="ENSAPLT00000045664.1">
    <property type="protein sequence ID" value="ENSAPLP00000022886.1"/>
    <property type="gene ID" value="ENSAPLG00000029031.1"/>
</dbReference>
<evidence type="ECO:0000256" key="1">
    <source>
        <dbReference type="ARBA" id="ARBA00004613"/>
    </source>
</evidence>